<dbReference type="InterPro" id="IPR015943">
    <property type="entry name" value="WD40/YVTN_repeat-like_dom_sf"/>
</dbReference>
<feature type="compositionally biased region" description="Basic and acidic residues" evidence="12">
    <location>
        <begin position="181"/>
        <end position="192"/>
    </location>
</feature>
<comment type="caution">
    <text evidence="13">The sequence shown here is derived from an EMBL/GenBank/DDBJ whole genome shotgun (WGS) entry which is preliminary data.</text>
</comment>
<evidence type="ECO:0008006" key="15">
    <source>
        <dbReference type="Google" id="ProtNLM"/>
    </source>
</evidence>
<evidence type="ECO:0000256" key="11">
    <source>
        <dbReference type="PROSITE-ProRule" id="PRU00221"/>
    </source>
</evidence>
<evidence type="ECO:0000256" key="2">
    <source>
        <dbReference type="ARBA" id="ARBA00011059"/>
    </source>
</evidence>
<sequence>MPGAARRETKHKIAPGDKKRLNVRGTVKEEDNITEVGEGHEEEWMQGGKALVKPDDQLQLSELELKEEITRILQANNPHAPQNIVRFSFKELLFKQIPSIDQLAIHFSLDGNMIHKDSDEARRQLKRMEGITETPSETGGDDKGAESTGEAEGEEGELGEGEEYAGSDLSDELIEYVQAKEGEEGEGAEEKPPVTPVGAPKGKKPANQFNYSERASQTYNNPLRERGTATDPPPRVTYSGSVTQWEIFDAYKEDFDKQVREEQGKKVVHGRKEEETKRKKLTITDSQNDDISRVARAAKIVERMVNQNTFEMSHKVHITCRDFKYYEDVSDEYRDQEGTLLPLWKFSHEKAKKLAVTSICWNPRYKTYDFMKQGNGMILLYTLKNPSYPEYLYTTESGVMCLDIHQNHPYLLCVGFYDGSVGVYNLTENTPNALYYSTAKTGKHTDPVWQVRWQKDDLDNNLNFFSVSSDGRVVVWTLIKTELHYHDVIKLVFSDLSSDGPDGTRLVTLAGGTSFDFHREKDYLFLVGTEEGQLHMCSKAYSSTFLETYNAHHMAVYKVEWNYYHSRIFITCSADWSVKIWDRTSVKKDPVFTFDLNSAVGDIAWAPYSSTVFAAVTADGKVHVFDLNVNKYEAICEQLVTPKKKTKLTHIAFNPKYPIIVVGDDRGYVTSLKLSPNLRKVPKEKKAATGAAAAAATKQPAEDIEKRREFEIQKMEKLLAMVRQPDSKDKN</sequence>
<feature type="region of interest" description="Disordered" evidence="12">
    <location>
        <begin position="181"/>
        <end position="240"/>
    </location>
</feature>
<keyword evidence="9" id="KW-0206">Cytoskeleton</keyword>
<keyword evidence="14" id="KW-1185">Reference proteome</keyword>
<feature type="region of interest" description="Disordered" evidence="12">
    <location>
        <begin position="684"/>
        <end position="703"/>
    </location>
</feature>
<dbReference type="GO" id="GO:0036157">
    <property type="term" value="C:outer dynein arm"/>
    <property type="evidence" value="ECO:0007669"/>
    <property type="project" value="TreeGrafter"/>
</dbReference>
<dbReference type="GO" id="GO:0003002">
    <property type="term" value="P:regionalization"/>
    <property type="evidence" value="ECO:0007669"/>
    <property type="project" value="UniProtKB-ARBA"/>
</dbReference>
<feature type="compositionally biased region" description="Acidic residues" evidence="12">
    <location>
        <begin position="149"/>
        <end position="169"/>
    </location>
</feature>
<evidence type="ECO:0000256" key="12">
    <source>
        <dbReference type="SAM" id="MobiDB-lite"/>
    </source>
</evidence>
<evidence type="ECO:0000313" key="13">
    <source>
        <dbReference type="EMBL" id="KAK2177658.1"/>
    </source>
</evidence>
<dbReference type="SMART" id="SM00320">
    <property type="entry name" value="WD40"/>
    <property type="match status" value="4"/>
</dbReference>
<dbReference type="GO" id="GO:0045504">
    <property type="term" value="F:dynein heavy chain binding"/>
    <property type="evidence" value="ECO:0007669"/>
    <property type="project" value="TreeGrafter"/>
</dbReference>
<dbReference type="AlphaFoldDB" id="A0AAD9KVR1"/>
<dbReference type="SUPFAM" id="SSF50978">
    <property type="entry name" value="WD40 repeat-like"/>
    <property type="match status" value="1"/>
</dbReference>
<keyword evidence="10" id="KW-0966">Cell projection</keyword>
<feature type="compositionally biased region" description="Low complexity" evidence="12">
    <location>
        <begin position="688"/>
        <end position="699"/>
    </location>
</feature>
<protein>
    <recommendedName>
        <fullName evidence="15">Dynein intermediate chain 2, ciliary</fullName>
    </recommendedName>
</protein>
<dbReference type="InterPro" id="IPR036322">
    <property type="entry name" value="WD40_repeat_dom_sf"/>
</dbReference>
<feature type="compositionally biased region" description="Polar residues" evidence="12">
    <location>
        <begin position="207"/>
        <end position="221"/>
    </location>
</feature>
<dbReference type="InterPro" id="IPR001680">
    <property type="entry name" value="WD40_rpt"/>
</dbReference>
<dbReference type="PANTHER" id="PTHR12442">
    <property type="entry name" value="DYNEIN INTERMEDIATE CHAIN"/>
    <property type="match status" value="1"/>
</dbReference>
<reference evidence="13" key="1">
    <citation type="journal article" date="2023" name="Mol. Biol. Evol.">
        <title>Third-Generation Sequencing Reveals the Adaptive Role of the Epigenome in Three Deep-Sea Polychaetes.</title>
        <authorList>
            <person name="Perez M."/>
            <person name="Aroh O."/>
            <person name="Sun Y."/>
            <person name="Lan Y."/>
            <person name="Juniper S.K."/>
            <person name="Young C.R."/>
            <person name="Angers B."/>
            <person name="Qian P.Y."/>
        </authorList>
    </citation>
    <scope>NUCLEOTIDE SEQUENCE</scope>
    <source>
        <strain evidence="13">R07B-5</strain>
    </source>
</reference>
<proteinExistence type="inferred from homology"/>
<evidence type="ECO:0000256" key="6">
    <source>
        <dbReference type="ARBA" id="ARBA00022737"/>
    </source>
</evidence>
<feature type="repeat" description="WD" evidence="11">
    <location>
        <begin position="549"/>
        <end position="582"/>
    </location>
</feature>
<keyword evidence="8" id="KW-0505">Motor protein</keyword>
<dbReference type="PROSITE" id="PS50082">
    <property type="entry name" value="WD_REPEATS_2"/>
    <property type="match status" value="1"/>
</dbReference>
<keyword evidence="4 11" id="KW-0853">WD repeat</keyword>
<dbReference type="PANTHER" id="PTHR12442:SF11">
    <property type="entry name" value="DYNEIN AXONEMAL INTERMEDIATE CHAIN 1"/>
    <property type="match status" value="1"/>
</dbReference>
<dbReference type="FunFam" id="2.130.10.10:FF:000349">
    <property type="entry name" value="Dynein axonemal intermediate chain 1"/>
    <property type="match status" value="1"/>
</dbReference>
<dbReference type="Proteomes" id="UP001209878">
    <property type="component" value="Unassembled WGS sequence"/>
</dbReference>
<evidence type="ECO:0000256" key="3">
    <source>
        <dbReference type="ARBA" id="ARBA00022490"/>
    </source>
</evidence>
<evidence type="ECO:0000256" key="10">
    <source>
        <dbReference type="ARBA" id="ARBA00023273"/>
    </source>
</evidence>
<dbReference type="GO" id="GO:0005874">
    <property type="term" value="C:microtubule"/>
    <property type="evidence" value="ECO:0007669"/>
    <property type="project" value="UniProtKB-KW"/>
</dbReference>
<evidence type="ECO:0000256" key="8">
    <source>
        <dbReference type="ARBA" id="ARBA00023175"/>
    </source>
</evidence>
<evidence type="ECO:0000256" key="7">
    <source>
        <dbReference type="ARBA" id="ARBA00023017"/>
    </source>
</evidence>
<feature type="region of interest" description="Disordered" evidence="12">
    <location>
        <begin position="130"/>
        <end position="169"/>
    </location>
</feature>
<accession>A0AAD9KVR1</accession>
<evidence type="ECO:0000256" key="4">
    <source>
        <dbReference type="ARBA" id="ARBA00022574"/>
    </source>
</evidence>
<comment type="similarity">
    <text evidence="2">Belongs to the dynein intermediate chain family.</text>
</comment>
<feature type="region of interest" description="Disordered" evidence="12">
    <location>
        <begin position="1"/>
        <end position="21"/>
    </location>
</feature>
<keyword evidence="6" id="KW-0677">Repeat</keyword>
<dbReference type="GO" id="GO:0045503">
    <property type="term" value="F:dynein light chain binding"/>
    <property type="evidence" value="ECO:0007669"/>
    <property type="project" value="TreeGrafter"/>
</dbReference>
<dbReference type="FunFam" id="2.130.10.10:FF:000251">
    <property type="entry name" value="Dynein axonemal intermediate chain 1"/>
    <property type="match status" value="1"/>
</dbReference>
<dbReference type="GO" id="GO:0003341">
    <property type="term" value="P:cilium movement"/>
    <property type="evidence" value="ECO:0007669"/>
    <property type="project" value="TreeGrafter"/>
</dbReference>
<name>A0AAD9KVR1_RIDPI</name>
<dbReference type="InterPro" id="IPR050687">
    <property type="entry name" value="Dynein_IC"/>
</dbReference>
<evidence type="ECO:0000313" key="14">
    <source>
        <dbReference type="Proteomes" id="UP001209878"/>
    </source>
</evidence>
<comment type="subcellular location">
    <subcellularLocation>
        <location evidence="1">Cytoplasm</location>
        <location evidence="1">Cytoskeleton</location>
        <location evidence="1">Cilium axoneme</location>
    </subcellularLocation>
</comment>
<keyword evidence="3" id="KW-0963">Cytoplasm</keyword>
<organism evidence="13 14">
    <name type="scientific">Ridgeia piscesae</name>
    <name type="common">Tubeworm</name>
    <dbReference type="NCBI Taxonomy" id="27915"/>
    <lineage>
        <taxon>Eukaryota</taxon>
        <taxon>Metazoa</taxon>
        <taxon>Spiralia</taxon>
        <taxon>Lophotrochozoa</taxon>
        <taxon>Annelida</taxon>
        <taxon>Polychaeta</taxon>
        <taxon>Sedentaria</taxon>
        <taxon>Canalipalpata</taxon>
        <taxon>Sabellida</taxon>
        <taxon>Siboglinidae</taxon>
        <taxon>Ridgeia</taxon>
    </lineage>
</organism>
<evidence type="ECO:0000256" key="9">
    <source>
        <dbReference type="ARBA" id="ARBA00023212"/>
    </source>
</evidence>
<dbReference type="GO" id="GO:0036158">
    <property type="term" value="P:outer dynein arm assembly"/>
    <property type="evidence" value="ECO:0007669"/>
    <property type="project" value="TreeGrafter"/>
</dbReference>
<dbReference type="Pfam" id="PF00400">
    <property type="entry name" value="WD40"/>
    <property type="match status" value="2"/>
</dbReference>
<evidence type="ECO:0000256" key="1">
    <source>
        <dbReference type="ARBA" id="ARBA00004430"/>
    </source>
</evidence>
<keyword evidence="7" id="KW-0243">Dynein</keyword>
<dbReference type="EMBL" id="JAODUO010000586">
    <property type="protein sequence ID" value="KAK2177658.1"/>
    <property type="molecule type" value="Genomic_DNA"/>
</dbReference>
<dbReference type="Gene3D" id="2.130.10.10">
    <property type="entry name" value="YVTN repeat-like/Quinoprotein amine dehydrogenase"/>
    <property type="match status" value="2"/>
</dbReference>
<evidence type="ECO:0000256" key="5">
    <source>
        <dbReference type="ARBA" id="ARBA00022701"/>
    </source>
</evidence>
<gene>
    <name evidence="13" type="ORF">NP493_587g04043</name>
</gene>
<keyword evidence="5" id="KW-0493">Microtubule</keyword>